<dbReference type="GO" id="GO:0071555">
    <property type="term" value="P:cell wall organization"/>
    <property type="evidence" value="ECO:0007669"/>
    <property type="project" value="UniProtKB-KW"/>
</dbReference>
<evidence type="ECO:0000256" key="8">
    <source>
        <dbReference type="ARBA" id="ARBA00022989"/>
    </source>
</evidence>
<evidence type="ECO:0000256" key="1">
    <source>
        <dbReference type="ARBA" id="ARBA00022475"/>
    </source>
</evidence>
<name>A0A0U3UW19_9BACT</name>
<dbReference type="GO" id="GO:0008955">
    <property type="term" value="F:peptidoglycan glycosyltransferase activity"/>
    <property type="evidence" value="ECO:0007669"/>
    <property type="project" value="UniProtKB-UniRule"/>
</dbReference>
<dbReference type="UniPathway" id="UPA00219"/>
<dbReference type="HAMAP" id="MF_00766">
    <property type="entry name" value="PGT_MtgA"/>
    <property type="match status" value="1"/>
</dbReference>
<dbReference type="EC" id="2.4.99.28" evidence="11"/>
<feature type="transmembrane region" description="Helical" evidence="11">
    <location>
        <begin position="51"/>
        <end position="76"/>
    </location>
</feature>
<gene>
    <name evidence="11" type="primary">mtgA</name>
</gene>
<keyword evidence="3 11" id="KW-0328">Glycosyltransferase</keyword>
<dbReference type="SUPFAM" id="SSF53955">
    <property type="entry name" value="Lysozyme-like"/>
    <property type="match status" value="1"/>
</dbReference>
<dbReference type="AlphaFoldDB" id="A0A0U3UW19"/>
<evidence type="ECO:0000256" key="4">
    <source>
        <dbReference type="ARBA" id="ARBA00022679"/>
    </source>
</evidence>
<dbReference type="InterPro" id="IPR011812">
    <property type="entry name" value="Pep_trsgly"/>
</dbReference>
<comment type="similarity">
    <text evidence="11">Belongs to the glycosyltransferase 51 family.</text>
</comment>
<keyword evidence="9 11" id="KW-0472">Membrane</keyword>
<evidence type="ECO:0000256" key="9">
    <source>
        <dbReference type="ARBA" id="ARBA00023136"/>
    </source>
</evidence>
<dbReference type="GO" id="GO:0008360">
    <property type="term" value="P:regulation of cell shape"/>
    <property type="evidence" value="ECO:0007669"/>
    <property type="project" value="UniProtKB-KW"/>
</dbReference>
<sequence length="273" mass="30646">MERQYPTLGKPDDGSSPTQGAKELRPFRSRMGFRRRPATDDAPRPRRLRRIALWLVVGLLGVTVLPVLLAAVIPVWTSSFMIGYQVDRLTSAKPLPAIEHDWVSWSEIAPAAKLAVIAAEDQRFAEHFGFDFEAIGKAVKHNRGHRRKRGASTISQQVAKNLFLWSGRSWTRKAFEVGYTLLLETLWSKQRVLEVYLNVAEFGPGVYGVEAASQKYFRKPATKLTYPEAALLAAVLPNPRRLRVAAPSTYVQQRAGWILGQMYHLGPAAIEQL</sequence>
<evidence type="ECO:0000256" key="10">
    <source>
        <dbReference type="ARBA" id="ARBA00023316"/>
    </source>
</evidence>
<dbReference type="InterPro" id="IPR023346">
    <property type="entry name" value="Lysozyme-like_dom_sf"/>
</dbReference>
<dbReference type="GO" id="GO:0005886">
    <property type="term" value="C:plasma membrane"/>
    <property type="evidence" value="ECO:0007669"/>
    <property type="project" value="UniProtKB-SubCell"/>
</dbReference>
<keyword evidence="7 11" id="KW-0573">Peptidoglycan synthesis</keyword>
<evidence type="ECO:0000256" key="6">
    <source>
        <dbReference type="ARBA" id="ARBA00022960"/>
    </source>
</evidence>
<evidence type="ECO:0000256" key="3">
    <source>
        <dbReference type="ARBA" id="ARBA00022676"/>
    </source>
</evidence>
<keyword evidence="8 11" id="KW-1133">Transmembrane helix</keyword>
<dbReference type="PANTHER" id="PTHR30400:SF0">
    <property type="entry name" value="BIOSYNTHETIC PEPTIDOGLYCAN TRANSGLYCOSYLASE"/>
    <property type="match status" value="1"/>
</dbReference>
<dbReference type="GO" id="GO:0016763">
    <property type="term" value="F:pentosyltransferase activity"/>
    <property type="evidence" value="ECO:0007669"/>
    <property type="project" value="InterPro"/>
</dbReference>
<comment type="subcellular location">
    <subcellularLocation>
        <location evidence="11">Cell membrane</location>
        <topology evidence="11">Single-pass membrane protein</topology>
    </subcellularLocation>
</comment>
<dbReference type="EMBL" id="KT944271">
    <property type="protein sequence ID" value="ALV86644.1"/>
    <property type="molecule type" value="Genomic_DNA"/>
</dbReference>
<evidence type="ECO:0000256" key="7">
    <source>
        <dbReference type="ARBA" id="ARBA00022984"/>
    </source>
</evidence>
<keyword evidence="1 11" id="KW-1003">Cell membrane</keyword>
<dbReference type="Gene3D" id="1.10.3810.10">
    <property type="entry name" value="Biosynthetic peptidoglycan transglycosylase-like"/>
    <property type="match status" value="1"/>
</dbReference>
<dbReference type="PANTHER" id="PTHR30400">
    <property type="entry name" value="MONOFUNCTIONAL BIOSYNTHETIC PEPTIDOGLYCAN TRANSGLYCOSYLASE"/>
    <property type="match status" value="1"/>
</dbReference>
<dbReference type="InterPro" id="IPR001264">
    <property type="entry name" value="Glyco_trans_51"/>
</dbReference>
<keyword evidence="6 11" id="KW-0133">Cell shape</keyword>
<dbReference type="Pfam" id="PF00912">
    <property type="entry name" value="Transgly"/>
    <property type="match status" value="1"/>
</dbReference>
<reference evidence="14" key="1">
    <citation type="submission" date="2015-10" db="EMBL/GenBank/DDBJ databases">
        <title>Biosynthesis of SCL-MCL polyhydroxyalkanoates by metagenomic clones in Pseudomonas putida.</title>
        <authorList>
            <person name="Cheng J."/>
            <person name="Charles T.C."/>
        </authorList>
    </citation>
    <scope>NUCLEOTIDE SEQUENCE</scope>
</reference>
<evidence type="ECO:0000256" key="11">
    <source>
        <dbReference type="HAMAP-Rule" id="MF_00766"/>
    </source>
</evidence>
<comment type="catalytic activity">
    <reaction evidence="11">
        <text>[GlcNAc-(1-&gt;4)-Mur2Ac(oyl-L-Ala-gamma-D-Glu-L-Lys-D-Ala-D-Ala)](n)-di-trans,octa-cis-undecaprenyl diphosphate + beta-D-GlcNAc-(1-&gt;4)-Mur2Ac(oyl-L-Ala-gamma-D-Glu-L-Lys-D-Ala-D-Ala)-di-trans,octa-cis-undecaprenyl diphosphate = [GlcNAc-(1-&gt;4)-Mur2Ac(oyl-L-Ala-gamma-D-Glu-L-Lys-D-Ala-D-Ala)](n+1)-di-trans,octa-cis-undecaprenyl diphosphate + di-trans,octa-cis-undecaprenyl diphosphate + H(+)</text>
        <dbReference type="Rhea" id="RHEA:23708"/>
        <dbReference type="Rhea" id="RHEA-COMP:9602"/>
        <dbReference type="Rhea" id="RHEA-COMP:9603"/>
        <dbReference type="ChEBI" id="CHEBI:15378"/>
        <dbReference type="ChEBI" id="CHEBI:58405"/>
        <dbReference type="ChEBI" id="CHEBI:60033"/>
        <dbReference type="ChEBI" id="CHEBI:78435"/>
        <dbReference type="EC" id="2.4.99.28"/>
    </reaction>
</comment>
<proteinExistence type="inferred from homology"/>
<accession>A0A0U3UW19</accession>
<keyword evidence="4 11" id="KW-0808">Transferase</keyword>
<comment type="function">
    <text evidence="11">Peptidoglycan polymerase that catalyzes glycan chain elongation from lipid-linked precursors.</text>
</comment>
<dbReference type="GO" id="GO:0009252">
    <property type="term" value="P:peptidoglycan biosynthetic process"/>
    <property type="evidence" value="ECO:0007669"/>
    <property type="project" value="UniProtKB-UniRule"/>
</dbReference>
<evidence type="ECO:0000259" key="13">
    <source>
        <dbReference type="Pfam" id="PF00912"/>
    </source>
</evidence>
<feature type="region of interest" description="Disordered" evidence="12">
    <location>
        <begin position="1"/>
        <end position="26"/>
    </location>
</feature>
<organism evidence="14">
    <name type="scientific">uncultured bacterium 50</name>
    <dbReference type="NCBI Taxonomy" id="1748278"/>
    <lineage>
        <taxon>Bacteria</taxon>
        <taxon>environmental samples</taxon>
    </lineage>
</organism>
<evidence type="ECO:0000256" key="2">
    <source>
        <dbReference type="ARBA" id="ARBA00022519"/>
    </source>
</evidence>
<comment type="pathway">
    <text evidence="11">Cell wall biogenesis; peptidoglycan biosynthesis.</text>
</comment>
<protein>
    <recommendedName>
        <fullName evidence="11">Biosynthetic peptidoglycan transglycosylase</fullName>
        <ecNumber evidence="11">2.4.99.28</ecNumber>
    </recommendedName>
    <alternativeName>
        <fullName evidence="11">Glycan polymerase</fullName>
    </alternativeName>
    <alternativeName>
        <fullName evidence="11">Peptidoglycan glycosyltransferase MtgA</fullName>
        <shortName evidence="11">PGT</shortName>
    </alternativeName>
</protein>
<dbReference type="GO" id="GO:0009274">
    <property type="term" value="C:peptidoglycan-based cell wall"/>
    <property type="evidence" value="ECO:0007669"/>
    <property type="project" value="InterPro"/>
</dbReference>
<feature type="domain" description="Glycosyl transferase family 51" evidence="13">
    <location>
        <begin position="99"/>
        <end position="262"/>
    </location>
</feature>
<keyword evidence="10 11" id="KW-0961">Cell wall biogenesis/degradation</keyword>
<evidence type="ECO:0000256" key="5">
    <source>
        <dbReference type="ARBA" id="ARBA00022692"/>
    </source>
</evidence>
<dbReference type="NCBIfam" id="TIGR02070">
    <property type="entry name" value="mono_pep_trsgly"/>
    <property type="match status" value="1"/>
</dbReference>
<keyword evidence="5 11" id="KW-0812">Transmembrane</keyword>
<evidence type="ECO:0000256" key="12">
    <source>
        <dbReference type="SAM" id="MobiDB-lite"/>
    </source>
</evidence>
<dbReference type="InterPro" id="IPR036950">
    <property type="entry name" value="PBP_transglycosylase"/>
</dbReference>
<keyword evidence="2" id="KW-0997">Cell inner membrane</keyword>
<evidence type="ECO:0000313" key="14">
    <source>
        <dbReference type="EMBL" id="ALV86644.1"/>
    </source>
</evidence>